<organism evidence="2 3">
    <name type="scientific">Gossypium davidsonii</name>
    <name type="common">Davidson's cotton</name>
    <name type="synonym">Gossypium klotzschianum subsp. davidsonii</name>
    <dbReference type="NCBI Taxonomy" id="34287"/>
    <lineage>
        <taxon>Eukaryota</taxon>
        <taxon>Viridiplantae</taxon>
        <taxon>Streptophyta</taxon>
        <taxon>Embryophyta</taxon>
        <taxon>Tracheophyta</taxon>
        <taxon>Spermatophyta</taxon>
        <taxon>Magnoliopsida</taxon>
        <taxon>eudicotyledons</taxon>
        <taxon>Gunneridae</taxon>
        <taxon>Pentapetalae</taxon>
        <taxon>rosids</taxon>
        <taxon>malvids</taxon>
        <taxon>Malvales</taxon>
        <taxon>Malvaceae</taxon>
        <taxon>Malvoideae</taxon>
        <taxon>Gossypium</taxon>
    </lineage>
</organism>
<gene>
    <name evidence="2" type="ORF">Godav_024680</name>
</gene>
<reference evidence="2 3" key="1">
    <citation type="journal article" date="2019" name="Genome Biol. Evol.">
        <title>Insights into the evolution of the New World diploid cottons (Gossypium, subgenus Houzingenia) based on genome sequencing.</title>
        <authorList>
            <person name="Grover C.E."/>
            <person name="Arick M.A. 2nd"/>
            <person name="Thrash A."/>
            <person name="Conover J.L."/>
            <person name="Sanders W.S."/>
            <person name="Peterson D.G."/>
            <person name="Frelichowski J.E."/>
            <person name="Scheffler J.A."/>
            <person name="Scheffler B.E."/>
            <person name="Wendel J.F."/>
        </authorList>
    </citation>
    <scope>NUCLEOTIDE SEQUENCE [LARGE SCALE GENOMIC DNA]</scope>
    <source>
        <strain evidence="2">27</strain>
        <tissue evidence="2">Leaf</tissue>
    </source>
</reference>
<comment type="caution">
    <text evidence="2">The sequence shown here is derived from an EMBL/GenBank/DDBJ whole genome shotgun (WGS) entry which is preliminary data.</text>
</comment>
<keyword evidence="1" id="KW-0175">Coiled coil</keyword>
<name>A0A7J8T951_GOSDV</name>
<dbReference type="AlphaFoldDB" id="A0A7J8T951"/>
<keyword evidence="3" id="KW-1185">Reference proteome</keyword>
<evidence type="ECO:0000256" key="1">
    <source>
        <dbReference type="SAM" id="Coils"/>
    </source>
</evidence>
<evidence type="ECO:0000313" key="3">
    <source>
        <dbReference type="Proteomes" id="UP000593561"/>
    </source>
</evidence>
<dbReference type="EMBL" id="JABFAC010238546">
    <property type="protein sequence ID" value="MBA0634550.1"/>
    <property type="molecule type" value="Genomic_DNA"/>
</dbReference>
<sequence>MSKEEFEQMWARKSLKEMLSAVEELVGKLEESIEDAKESDNALGESIEDLREQSRDFVTMCLTSQRDSMQELLDSQRNKLTERNDALESMVKALKEETIATTMTLSTRIEELEGELALCRAAVGK</sequence>
<feature type="coiled-coil region" evidence="1">
    <location>
        <begin position="12"/>
        <end position="53"/>
    </location>
</feature>
<proteinExistence type="predicted"/>
<dbReference type="Proteomes" id="UP000593561">
    <property type="component" value="Unassembled WGS sequence"/>
</dbReference>
<evidence type="ECO:0000313" key="2">
    <source>
        <dbReference type="EMBL" id="MBA0634550.1"/>
    </source>
</evidence>
<protein>
    <submittedName>
        <fullName evidence="2">Uncharacterized protein</fullName>
    </submittedName>
</protein>
<accession>A0A7J8T951</accession>